<dbReference type="OrthoDB" id="5304511at2759"/>
<dbReference type="STRING" id="2512241.A0A553HT63"/>
<evidence type="ECO:0000313" key="3">
    <source>
        <dbReference type="Proteomes" id="UP000319160"/>
    </source>
</evidence>
<accession>A0A553HT63</accession>
<evidence type="ECO:0000313" key="2">
    <source>
        <dbReference type="EMBL" id="TRX91146.1"/>
    </source>
</evidence>
<organism evidence="2 3">
    <name type="scientific">Xylaria flabelliformis</name>
    <dbReference type="NCBI Taxonomy" id="2512241"/>
    <lineage>
        <taxon>Eukaryota</taxon>
        <taxon>Fungi</taxon>
        <taxon>Dikarya</taxon>
        <taxon>Ascomycota</taxon>
        <taxon>Pezizomycotina</taxon>
        <taxon>Sordariomycetes</taxon>
        <taxon>Xylariomycetidae</taxon>
        <taxon>Xylariales</taxon>
        <taxon>Xylariaceae</taxon>
        <taxon>Xylaria</taxon>
    </lineage>
</organism>
<proteinExistence type="predicted"/>
<feature type="compositionally biased region" description="Basic and acidic residues" evidence="1">
    <location>
        <begin position="623"/>
        <end position="634"/>
    </location>
</feature>
<feature type="region of interest" description="Disordered" evidence="1">
    <location>
        <begin position="62"/>
        <end position="85"/>
    </location>
</feature>
<keyword evidence="3" id="KW-1185">Reference proteome</keyword>
<protein>
    <submittedName>
        <fullName evidence="2">Uncharacterized protein</fullName>
    </submittedName>
</protein>
<feature type="region of interest" description="Disordered" evidence="1">
    <location>
        <begin position="603"/>
        <end position="634"/>
    </location>
</feature>
<evidence type="ECO:0000256" key="1">
    <source>
        <dbReference type="SAM" id="MobiDB-lite"/>
    </source>
</evidence>
<dbReference type="AlphaFoldDB" id="A0A553HT63"/>
<name>A0A553HT63_9PEZI</name>
<sequence length="634" mass="72649">MPHCPFNGNDHKEENMAFLEQLHVGGTDDALDHLIGTRQDTSIHMDNGEKILAMPEVTFGTCHDSSSKTEDNGFESYSDPNWDGEDSVISAARETHNDSGIGSDIENNDSDVTTPSSANTDDGYASDDSCASDDSFVTDIFGLTFFPTKRYYPPGYYPEKRTHIHKHPKDRPSNNIMQMAPISTSYSRPERLPAELRIQILMSMPNLKTLNSFIRASPIMHAQYAYDRHNILSTCLGRELDGFYADAYAHMKSRVSELGSLRTNECISDFLNSYQSWLAGPAFCPDVESLSPSRVRWMAVYHTSVAQPLVRRYGSWALGNLQKAALPPANSGATICSGRYVELSRSEEIRVFRALYRYDIYYHLFGYNLGFRCGYFSQRKINEIFFSIFEPWENEAAVCIDTFVRQQYDDVFNKIRDDFHPSNVKFRHCSLGSIDFDREHDDYMDGTIQRGLKTLARTLTITKHEELVSWTSRCLSTTWHHDATLLESLSFIAQMGRRDRFPDSINARDQAEQRKDPIYFLGDSLPLNGPPLGWVFLWHGVYVNFYGQLAPTRLKRWGYVMWDAERWHGLGAEELITKQWKPRSRKVGVLRWTCGWFPLSVEASSDERDGSSTNEDNLSDEEDRFRNEDRSLDE</sequence>
<dbReference type="Proteomes" id="UP000319160">
    <property type="component" value="Unassembled WGS sequence"/>
</dbReference>
<feature type="region of interest" description="Disordered" evidence="1">
    <location>
        <begin position="97"/>
        <end position="126"/>
    </location>
</feature>
<feature type="compositionally biased region" description="Polar residues" evidence="1">
    <location>
        <begin position="110"/>
        <end position="120"/>
    </location>
</feature>
<reference evidence="3" key="1">
    <citation type="submission" date="2019-06" db="EMBL/GenBank/DDBJ databases">
        <title>Draft genome sequence of the griseofulvin-producing fungus Xylaria cubensis strain G536.</title>
        <authorList>
            <person name="Mead M.E."/>
            <person name="Raja H.A."/>
            <person name="Steenwyk J.L."/>
            <person name="Knowles S.L."/>
            <person name="Oberlies N.H."/>
            <person name="Rokas A."/>
        </authorList>
    </citation>
    <scope>NUCLEOTIDE SEQUENCE [LARGE SCALE GENOMIC DNA]</scope>
    <source>
        <strain evidence="3">G536</strain>
    </source>
</reference>
<dbReference type="EMBL" id="VFLP01000048">
    <property type="protein sequence ID" value="TRX91146.1"/>
    <property type="molecule type" value="Genomic_DNA"/>
</dbReference>
<comment type="caution">
    <text evidence="2">The sequence shown here is derived from an EMBL/GenBank/DDBJ whole genome shotgun (WGS) entry which is preliminary data.</text>
</comment>
<gene>
    <name evidence="2" type="ORF">FHL15_007934</name>
</gene>